<accession>A0AAD1XG76</accession>
<dbReference type="PANTHER" id="PTHR35868:SF3">
    <property type="entry name" value="DUF2804 DOMAIN-CONTAINING PROTEIN"/>
    <property type="match status" value="1"/>
</dbReference>
<dbReference type="InterPro" id="IPR021243">
    <property type="entry name" value="DUF2804"/>
</dbReference>
<reference evidence="1" key="1">
    <citation type="submission" date="2023-07" db="EMBL/GenBank/DDBJ databases">
        <authorList>
            <consortium name="AG Swart"/>
            <person name="Singh M."/>
            <person name="Singh A."/>
            <person name="Seah K."/>
            <person name="Emmerich C."/>
        </authorList>
    </citation>
    <scope>NUCLEOTIDE SEQUENCE</scope>
    <source>
        <strain evidence="1">DP1</strain>
    </source>
</reference>
<sequence>MGLYIHLMPSLPDDVDYTKALPKLSSTEPLEILDPKTGFLNHEGWSKIPNKWLYNHEMNNAYVPFFTRHKFWNWFYVISGDYLVTMAHTNGGLVMAAHINIQDVSRKDSPIVETIVKEFFQDSIAIDENKNGGGMYSTISHDQMNMTFFRRPEGTTTDIDISVHSDQGLIEGKLEADSQGYEGFAHVSSNPNDPTKHTYMSKHQQKFVGSINLGGKEIITCTKKSPCQGFEDNGGGYLPYPTHWVQALTTFKSKGRDIHISIGSGDDNPHSSFDHIFIDGKLHKLDPHIATKVSDTHWKWEKNPVTNKYDISVEMEFRVQKSHIIQGHYVIYDVDSRDDYGYFSGTITTPNGKIPFNNTMGIIDEIYARW</sequence>
<dbReference type="Proteomes" id="UP001295684">
    <property type="component" value="Unassembled WGS sequence"/>
</dbReference>
<evidence type="ECO:0000313" key="1">
    <source>
        <dbReference type="EMBL" id="CAI2371428.1"/>
    </source>
</evidence>
<organism evidence="1 2">
    <name type="scientific">Euplotes crassus</name>
    <dbReference type="NCBI Taxonomy" id="5936"/>
    <lineage>
        <taxon>Eukaryota</taxon>
        <taxon>Sar</taxon>
        <taxon>Alveolata</taxon>
        <taxon>Ciliophora</taxon>
        <taxon>Intramacronucleata</taxon>
        <taxon>Spirotrichea</taxon>
        <taxon>Hypotrichia</taxon>
        <taxon>Euplotida</taxon>
        <taxon>Euplotidae</taxon>
        <taxon>Moneuplotes</taxon>
    </lineage>
</organism>
<dbReference type="AlphaFoldDB" id="A0AAD1XG76"/>
<protein>
    <submittedName>
        <fullName evidence="1">Uncharacterized protein</fullName>
    </submittedName>
</protein>
<dbReference type="Pfam" id="PF10974">
    <property type="entry name" value="DUF2804"/>
    <property type="match status" value="1"/>
</dbReference>
<dbReference type="PANTHER" id="PTHR35868">
    <property type="entry name" value="DUF2804 DOMAIN-CONTAINING PROTEIN-RELATED"/>
    <property type="match status" value="1"/>
</dbReference>
<name>A0AAD1XG76_EUPCR</name>
<dbReference type="EMBL" id="CAMPGE010012667">
    <property type="protein sequence ID" value="CAI2371428.1"/>
    <property type="molecule type" value="Genomic_DNA"/>
</dbReference>
<proteinExistence type="predicted"/>
<evidence type="ECO:0000313" key="2">
    <source>
        <dbReference type="Proteomes" id="UP001295684"/>
    </source>
</evidence>
<gene>
    <name evidence="1" type="ORF">ECRASSUSDP1_LOCUS12751</name>
</gene>
<keyword evidence="2" id="KW-1185">Reference proteome</keyword>
<comment type="caution">
    <text evidence="1">The sequence shown here is derived from an EMBL/GenBank/DDBJ whole genome shotgun (WGS) entry which is preliminary data.</text>
</comment>